<dbReference type="Ensembl" id="ENSVKKT00000021989.1">
    <property type="protein sequence ID" value="ENSVKKP00000021454.1"/>
    <property type="gene ID" value="ENSVKKG00000014348.1"/>
</dbReference>
<feature type="domain" description="EF-hand" evidence="13">
    <location>
        <begin position="229"/>
        <end position="264"/>
    </location>
</feature>
<keyword evidence="3" id="KW-0597">Phosphoprotein</keyword>
<comment type="subcellular location">
    <subcellularLocation>
        <location evidence="1">Cytoplasm</location>
        <location evidence="1">Cytoskeleton</location>
        <location evidence="1">Microtubule organizing center</location>
        <location evidence="1">Centrosome</location>
    </subcellularLocation>
</comment>
<dbReference type="Pfam" id="PF13499">
    <property type="entry name" value="EF-hand_7"/>
    <property type="match status" value="1"/>
</dbReference>
<evidence type="ECO:0000256" key="9">
    <source>
        <dbReference type="ARBA" id="ARBA00023054"/>
    </source>
</evidence>
<dbReference type="CDD" id="cd00051">
    <property type="entry name" value="EFh"/>
    <property type="match status" value="1"/>
</dbReference>
<dbReference type="SUPFAM" id="SSF47473">
    <property type="entry name" value="EF-hand"/>
    <property type="match status" value="1"/>
</dbReference>
<dbReference type="GO" id="GO:0005874">
    <property type="term" value="C:microtubule"/>
    <property type="evidence" value="ECO:0007669"/>
    <property type="project" value="UniProtKB-KW"/>
</dbReference>
<evidence type="ECO:0000256" key="4">
    <source>
        <dbReference type="ARBA" id="ARBA00022701"/>
    </source>
</evidence>
<protein>
    <recommendedName>
        <fullName evidence="11">Ninein-like protein</fullName>
    </recommendedName>
</protein>
<keyword evidence="4" id="KW-0493">Microtubule</keyword>
<dbReference type="Proteomes" id="UP000694545">
    <property type="component" value="Unplaced"/>
</dbReference>
<evidence type="ECO:0000259" key="13">
    <source>
        <dbReference type="PROSITE" id="PS50222"/>
    </source>
</evidence>
<dbReference type="AlphaFoldDB" id="A0A8D2LF43"/>
<feature type="coiled-coil region" evidence="12">
    <location>
        <begin position="614"/>
        <end position="675"/>
    </location>
</feature>
<keyword evidence="9 12" id="KW-0175">Coiled coil</keyword>
<feature type="coiled-coil region" evidence="12">
    <location>
        <begin position="375"/>
        <end position="416"/>
    </location>
</feature>
<feature type="coiled-coil region" evidence="12">
    <location>
        <begin position="838"/>
        <end position="879"/>
    </location>
</feature>
<organism evidence="14 15">
    <name type="scientific">Varanus komodoensis</name>
    <name type="common">Komodo dragon</name>
    <dbReference type="NCBI Taxonomy" id="61221"/>
    <lineage>
        <taxon>Eukaryota</taxon>
        <taxon>Metazoa</taxon>
        <taxon>Chordata</taxon>
        <taxon>Craniata</taxon>
        <taxon>Vertebrata</taxon>
        <taxon>Euteleostomi</taxon>
        <taxon>Lepidosauria</taxon>
        <taxon>Squamata</taxon>
        <taxon>Bifurcata</taxon>
        <taxon>Unidentata</taxon>
        <taxon>Episquamata</taxon>
        <taxon>Toxicofera</taxon>
        <taxon>Anguimorpha</taxon>
        <taxon>Paleoanguimorpha</taxon>
        <taxon>Varanoidea</taxon>
        <taxon>Varanidae</taxon>
        <taxon>Varanus</taxon>
    </lineage>
</organism>
<evidence type="ECO:0000256" key="2">
    <source>
        <dbReference type="ARBA" id="ARBA00022490"/>
    </source>
</evidence>
<dbReference type="GO" id="GO:0005509">
    <property type="term" value="F:calcium ion binding"/>
    <property type="evidence" value="ECO:0007669"/>
    <property type="project" value="InterPro"/>
</dbReference>
<keyword evidence="15" id="KW-1185">Reference proteome</keyword>
<dbReference type="PROSITE" id="PS50222">
    <property type="entry name" value="EF_HAND_2"/>
    <property type="match status" value="3"/>
</dbReference>
<sequence length="888" mass="102993">MGEEENKYVSQLKDVYDSCDTTGSGYLDKEELTELCHKLHLERQLPLLLETLLGNNHFARVNFEEFKEGFVTILSSSINLGLSDDESSYLEPVKPKYISGAKWYGRRTRPELQGTKLETSKYLQEQQAKVNVKSQLRRSASLESVESLKSDEEPESMKEQQHEMFEGQGRMCTWDDDLYDSPRKVLTSYFDMTENQVRDIWEDLGIGHNGYLNKQELATVCKNIGLKELNKEDLEELFSKLDSDGDGRVSLKEFQLGLFSHSPIPCPVSSTPHKPKHQKSPSHQIFKESVHRSATPSFISGSAALNLFSSIDDGSGFASPEQIASIWAQEGVENCKEILKGLDFNMEERVNLLELSMVLDDEIMASKNGLQQAAFASCKNELHHLEAQMEQISIERDRARAELEKVEKRNVQLFNEVDDNHTALEHHNESKLKNLEQDYKGKLTVMKFEVEMERELLLQQVNHQRTKLEADIKSLKEEESSLREKLTLVIKENGRLQTEVVEVAQKLSASEKQVLKLQKDLDFMLKDKLGLLDPQSIEFFDQEKRFAEIIKEYEVQCRDCVIKRAIKFLKQFVYLSTILSKNPSHVFLLFQVNYYEREIELMKRNFEIERKDIEQSFKIEISELEEQKSDLEELNVKYQEVIDGLKDQLQKVGSVQELKKRFEKERSEIEQNYAKEISSLGHRLAQERDRLEDDMKMKHETEMHLMRGYSGTVLNVCNFSLQSNHYREEIFQLNTRINLLSFELSELSSNHKANLNTISVLNQRLVVLETQKEHEAVVAKQLQEASAELTKEHLQRQLAWQGERALLEQQLEASREQVRLKSYFPFQFEKNAKSNLLLKDLYVENAQLMKTLQVAEQKQKKAENRNLILEEKISSLNKLIKEITLASQ</sequence>
<dbReference type="FunFam" id="1.10.238.10:FF:000094">
    <property type="entry name" value="ninein isoform X7"/>
    <property type="match status" value="1"/>
</dbReference>
<dbReference type="PROSITE" id="PS00018">
    <property type="entry name" value="EF_HAND_1"/>
    <property type="match status" value="1"/>
</dbReference>
<dbReference type="Gene3D" id="1.10.238.10">
    <property type="entry name" value="EF-hand"/>
    <property type="match status" value="2"/>
</dbReference>
<reference evidence="14" key="2">
    <citation type="submission" date="2025-09" db="UniProtKB">
        <authorList>
            <consortium name="Ensembl"/>
        </authorList>
    </citation>
    <scope>IDENTIFICATION</scope>
</reference>
<evidence type="ECO:0000256" key="3">
    <source>
        <dbReference type="ARBA" id="ARBA00022553"/>
    </source>
</evidence>
<dbReference type="PANTHER" id="PTHR18905">
    <property type="entry name" value="NINEIN"/>
    <property type="match status" value="1"/>
</dbReference>
<evidence type="ECO:0000256" key="11">
    <source>
        <dbReference type="ARBA" id="ARBA00071185"/>
    </source>
</evidence>
<evidence type="ECO:0000256" key="6">
    <source>
        <dbReference type="ARBA" id="ARBA00022737"/>
    </source>
</evidence>
<dbReference type="FunFam" id="1.10.238.10:FF:000209">
    <property type="entry name" value="Ninein like"/>
    <property type="match status" value="1"/>
</dbReference>
<evidence type="ECO:0000256" key="12">
    <source>
        <dbReference type="SAM" id="Coils"/>
    </source>
</evidence>
<evidence type="ECO:0000256" key="1">
    <source>
        <dbReference type="ARBA" id="ARBA00004300"/>
    </source>
</evidence>
<proteinExistence type="predicted"/>
<dbReference type="InterPro" id="IPR002048">
    <property type="entry name" value="EF_hand_dom"/>
</dbReference>
<feature type="domain" description="EF-hand" evidence="13">
    <location>
        <begin position="192"/>
        <end position="227"/>
    </location>
</feature>
<keyword evidence="6" id="KW-0677">Repeat</keyword>
<evidence type="ECO:0000313" key="14">
    <source>
        <dbReference type="Ensembl" id="ENSVKKP00000021454.1"/>
    </source>
</evidence>
<evidence type="ECO:0000256" key="8">
    <source>
        <dbReference type="ARBA" id="ARBA00022843"/>
    </source>
</evidence>
<evidence type="ECO:0000313" key="15">
    <source>
        <dbReference type="Proteomes" id="UP000694545"/>
    </source>
</evidence>
<feature type="coiled-coil region" evidence="12">
    <location>
        <begin position="458"/>
        <end position="492"/>
    </location>
</feature>
<evidence type="ECO:0000256" key="7">
    <source>
        <dbReference type="ARBA" id="ARBA00022837"/>
    </source>
</evidence>
<dbReference type="SMART" id="SM00054">
    <property type="entry name" value="EFh"/>
    <property type="match status" value="3"/>
</dbReference>
<dbReference type="InterPro" id="IPR011992">
    <property type="entry name" value="EF-hand-dom_pair"/>
</dbReference>
<dbReference type="PANTHER" id="PTHR18905:SF12">
    <property type="entry name" value="NINEIN-LIKE PROTEIN"/>
    <property type="match status" value="1"/>
</dbReference>
<keyword evidence="10" id="KW-0206">Cytoskeleton</keyword>
<keyword evidence="2" id="KW-0963">Cytoplasm</keyword>
<evidence type="ECO:0000256" key="10">
    <source>
        <dbReference type="ARBA" id="ARBA00023212"/>
    </source>
</evidence>
<dbReference type="GO" id="GO:0005813">
    <property type="term" value="C:centrosome"/>
    <property type="evidence" value="ECO:0007669"/>
    <property type="project" value="UniProtKB-SubCell"/>
</dbReference>
<evidence type="ECO:0000256" key="5">
    <source>
        <dbReference type="ARBA" id="ARBA00022723"/>
    </source>
</evidence>
<keyword evidence="7" id="KW-0106">Calcium</keyword>
<reference evidence="14" key="1">
    <citation type="submission" date="2025-08" db="UniProtKB">
        <authorList>
            <consortium name="Ensembl"/>
        </authorList>
    </citation>
    <scope>IDENTIFICATION</scope>
</reference>
<keyword evidence="5" id="KW-0479">Metal-binding</keyword>
<feature type="domain" description="EF-hand" evidence="13">
    <location>
        <begin position="7"/>
        <end position="42"/>
    </location>
</feature>
<dbReference type="InterPro" id="IPR018247">
    <property type="entry name" value="EF_Hand_1_Ca_BS"/>
</dbReference>
<keyword evidence="8" id="KW-0832">Ubl conjugation</keyword>
<name>A0A8D2LF43_VARKO</name>
<accession>A0A8D2LF43</accession>
<dbReference type="GO" id="GO:0034454">
    <property type="term" value="P:microtubule anchoring at centrosome"/>
    <property type="evidence" value="ECO:0007669"/>
    <property type="project" value="TreeGrafter"/>
</dbReference>
<dbReference type="OMA" id="SYHQGQV"/>